<keyword evidence="1" id="KW-0472">Membrane</keyword>
<dbReference type="EMBL" id="PFCH01000039">
    <property type="protein sequence ID" value="PIR72752.1"/>
    <property type="molecule type" value="Genomic_DNA"/>
</dbReference>
<keyword evidence="1" id="KW-0812">Transmembrane</keyword>
<evidence type="ECO:0000256" key="1">
    <source>
        <dbReference type="SAM" id="Phobius"/>
    </source>
</evidence>
<proteinExistence type="predicted"/>
<dbReference type="Proteomes" id="UP000228508">
    <property type="component" value="Unassembled WGS sequence"/>
</dbReference>
<dbReference type="AlphaFoldDB" id="A0A2H0TKR5"/>
<protein>
    <submittedName>
        <fullName evidence="2">Uncharacterized protein</fullName>
    </submittedName>
</protein>
<sequence length="92" mass="10148">MSSPCSSPSARPCPLGCGLQPTRHPPKRHLSIKIISSLYYCDLPYFKNIFTLCITFGFFSANFFYFSTVKPSGRKGAVGSGIETIGRENYSV</sequence>
<evidence type="ECO:0000313" key="2">
    <source>
        <dbReference type="EMBL" id="PIR72752.1"/>
    </source>
</evidence>
<comment type="caution">
    <text evidence="2">The sequence shown here is derived from an EMBL/GenBank/DDBJ whole genome shotgun (WGS) entry which is preliminary data.</text>
</comment>
<keyword evidence="1" id="KW-1133">Transmembrane helix</keyword>
<organism evidence="2 3">
    <name type="scientific">Candidatus Nealsonbacteria bacterium CG10_big_fil_rev_8_21_14_0_10_36_23</name>
    <dbReference type="NCBI Taxonomy" id="1974709"/>
    <lineage>
        <taxon>Bacteria</taxon>
        <taxon>Candidatus Nealsoniibacteriota</taxon>
    </lineage>
</organism>
<name>A0A2H0TKR5_9BACT</name>
<feature type="transmembrane region" description="Helical" evidence="1">
    <location>
        <begin position="45"/>
        <end position="66"/>
    </location>
</feature>
<accession>A0A2H0TKR5</accession>
<gene>
    <name evidence="2" type="ORF">COV26_02325</name>
</gene>
<evidence type="ECO:0000313" key="3">
    <source>
        <dbReference type="Proteomes" id="UP000228508"/>
    </source>
</evidence>
<reference evidence="3" key="1">
    <citation type="submission" date="2017-09" db="EMBL/GenBank/DDBJ databases">
        <title>Depth-based differentiation of microbial function through sediment-hosted aquifers and enrichment of novel symbionts in the deep terrestrial subsurface.</title>
        <authorList>
            <person name="Probst A.J."/>
            <person name="Ladd B."/>
            <person name="Jarett J.K."/>
            <person name="Geller-Mcgrath D.E."/>
            <person name="Sieber C.M.K."/>
            <person name="Emerson J.B."/>
            <person name="Anantharaman K."/>
            <person name="Thomas B.C."/>
            <person name="Malmstrom R."/>
            <person name="Stieglmeier M."/>
            <person name="Klingl A."/>
            <person name="Woyke T."/>
            <person name="Ryan C.M."/>
            <person name="Banfield J.F."/>
        </authorList>
    </citation>
    <scope>NUCLEOTIDE SEQUENCE [LARGE SCALE GENOMIC DNA]</scope>
</reference>